<keyword evidence="4" id="KW-1185">Reference proteome</keyword>
<accession>A0ABS5CB41</accession>
<dbReference type="PANTHER" id="PTHR47307:SF1">
    <property type="entry name" value="GLUTATHIONE-REGULATED POTASSIUM-EFFLUX SYSTEM ANCILLARY PROTEIN KEFG"/>
    <property type="match status" value="1"/>
</dbReference>
<dbReference type="Gene3D" id="3.40.50.360">
    <property type="match status" value="1"/>
</dbReference>
<evidence type="ECO:0000256" key="1">
    <source>
        <dbReference type="ARBA" id="ARBA00023002"/>
    </source>
</evidence>
<name>A0ABS5CB41_9BACL</name>
<dbReference type="InterPro" id="IPR029039">
    <property type="entry name" value="Flavoprotein-like_sf"/>
</dbReference>
<gene>
    <name evidence="3" type="ORF">I8J30_10885</name>
</gene>
<reference evidence="3 4" key="1">
    <citation type="submission" date="2021-04" db="EMBL/GenBank/DDBJ databases">
        <title>Paenibacillus sp. DLE-14 whole genome sequence.</title>
        <authorList>
            <person name="Ham Y.J."/>
        </authorList>
    </citation>
    <scope>NUCLEOTIDE SEQUENCE [LARGE SCALE GENOMIC DNA]</scope>
    <source>
        <strain evidence="3 4">DLE-14</strain>
    </source>
</reference>
<feature type="domain" description="Flavodoxin-like fold" evidence="2">
    <location>
        <begin position="1"/>
        <end position="168"/>
    </location>
</feature>
<protein>
    <submittedName>
        <fullName evidence="3">NAD(P)H-dependent oxidoreductase</fullName>
    </submittedName>
</protein>
<sequence>MKTLVIITHPNMEQSRVNRTWREELEKHGEFTIHELYKTYPDENIDVAKEQALIEAHDRIIFQYPLFWYSTPTLLKRWFDTVLQYGWAYGPDGSKTAGKEIGVAISTYGSEASYQPDGFNRYTLEEILRPIDALAHFISASYLPHFALSDVSNLSDERLEQSKVDYIRHIKTVQPVKQAVTAK</sequence>
<dbReference type="Proteomes" id="UP000673394">
    <property type="component" value="Unassembled WGS sequence"/>
</dbReference>
<dbReference type="EMBL" id="JAGKSP010000003">
    <property type="protein sequence ID" value="MBP3963206.1"/>
    <property type="molecule type" value="Genomic_DNA"/>
</dbReference>
<dbReference type="Pfam" id="PF02525">
    <property type="entry name" value="Flavodoxin_2"/>
    <property type="match status" value="1"/>
</dbReference>
<evidence type="ECO:0000259" key="2">
    <source>
        <dbReference type="Pfam" id="PF02525"/>
    </source>
</evidence>
<dbReference type="InterPro" id="IPR046980">
    <property type="entry name" value="KefG/KefF"/>
</dbReference>
<evidence type="ECO:0000313" key="3">
    <source>
        <dbReference type="EMBL" id="MBP3963206.1"/>
    </source>
</evidence>
<dbReference type="PANTHER" id="PTHR47307">
    <property type="entry name" value="GLUTATHIONE-REGULATED POTASSIUM-EFFLUX SYSTEM ANCILLARY PROTEIN KEFG"/>
    <property type="match status" value="1"/>
</dbReference>
<organism evidence="3 4">
    <name type="scientific">Paenibacillus lignilyticus</name>
    <dbReference type="NCBI Taxonomy" id="1172615"/>
    <lineage>
        <taxon>Bacteria</taxon>
        <taxon>Bacillati</taxon>
        <taxon>Bacillota</taxon>
        <taxon>Bacilli</taxon>
        <taxon>Bacillales</taxon>
        <taxon>Paenibacillaceae</taxon>
        <taxon>Paenibacillus</taxon>
    </lineage>
</organism>
<proteinExistence type="predicted"/>
<dbReference type="InterPro" id="IPR003680">
    <property type="entry name" value="Flavodoxin_fold"/>
</dbReference>
<dbReference type="SUPFAM" id="SSF52218">
    <property type="entry name" value="Flavoproteins"/>
    <property type="match status" value="1"/>
</dbReference>
<evidence type="ECO:0000313" key="4">
    <source>
        <dbReference type="Proteomes" id="UP000673394"/>
    </source>
</evidence>
<comment type="caution">
    <text evidence="3">The sequence shown here is derived from an EMBL/GenBank/DDBJ whole genome shotgun (WGS) entry which is preliminary data.</text>
</comment>
<keyword evidence="1" id="KW-0560">Oxidoreductase</keyword>
<dbReference type="RefSeq" id="WP_210658118.1">
    <property type="nucleotide sequence ID" value="NZ_JAGKSP010000003.1"/>
</dbReference>